<name>A0ABY4P7X0_9LACO</name>
<dbReference type="Proteomes" id="UP000831495">
    <property type="component" value="Chromosome"/>
</dbReference>
<proteinExistence type="predicted"/>
<protein>
    <submittedName>
        <fullName evidence="1">Uncharacterized protein</fullName>
    </submittedName>
</protein>
<organism evidence="1 2">
    <name type="scientific">Bombilactobacillus folatiphilus</name>
    <dbReference type="NCBI Taxonomy" id="2923362"/>
    <lineage>
        <taxon>Bacteria</taxon>
        <taxon>Bacillati</taxon>
        <taxon>Bacillota</taxon>
        <taxon>Bacilli</taxon>
        <taxon>Lactobacillales</taxon>
        <taxon>Lactobacillaceae</taxon>
        <taxon>Bombilactobacillus</taxon>
    </lineage>
</organism>
<dbReference type="EMBL" id="CP093366">
    <property type="protein sequence ID" value="UQS81737.1"/>
    <property type="molecule type" value="Genomic_DNA"/>
</dbReference>
<reference evidence="1" key="1">
    <citation type="journal article" date="2022" name="Int. J. Syst. Evol. Microbiol.">
        <title>Apilactobacillus apisilvae sp. nov., Nicolia spurrieriana gen. nov. sp. nov., Bombilactobacillus folatiphilus sp. nov. and Bombilactobacillus thymidiniphilus sp. nov., four new lactic acid bacterial isolates from stingless bees Tetragonula carbonaria and Austroplebeia australis.</title>
        <authorList>
            <person name="Oliphant S.A."/>
            <person name="Watson-Haigh N.S."/>
            <person name="Sumby K.M."/>
            <person name="Gardner J."/>
            <person name="Groom S."/>
            <person name="Jiranek V."/>
        </authorList>
    </citation>
    <scope>NUCLEOTIDE SEQUENCE</scope>
    <source>
        <strain evidence="1">SG4_D2</strain>
    </source>
</reference>
<evidence type="ECO:0000313" key="1">
    <source>
        <dbReference type="EMBL" id="UQS81737.1"/>
    </source>
</evidence>
<accession>A0ABY4P7X0</accession>
<dbReference type="RefSeq" id="WP_249514005.1">
    <property type="nucleotide sequence ID" value="NZ_CP093366.1"/>
</dbReference>
<evidence type="ECO:0000313" key="2">
    <source>
        <dbReference type="Proteomes" id="UP000831495"/>
    </source>
</evidence>
<keyword evidence="2" id="KW-1185">Reference proteome</keyword>
<sequence length="139" mass="16000">MSKIKLTFGTKSFLQTHWDQNSTLAYNVQHPTDYLLITETTAASNFDWSSIFPDQSLNLTPIFYLTYLELDADNRALLINKITQLPEHSILYRKKDQKQFLIITSDLHILHQVSSLLNISITQLNAALVKYAKTSTMKH</sequence>
<gene>
    <name evidence="1" type="ORF">MOO45_05920</name>
</gene>